<evidence type="ECO:0000313" key="4">
    <source>
        <dbReference type="EMBL" id="KAL1489586.1"/>
    </source>
</evidence>
<gene>
    <name evidence="4" type="ORF">ABEB36_013536</name>
</gene>
<dbReference type="InterPro" id="IPR036875">
    <property type="entry name" value="Znf_CCHC_sf"/>
</dbReference>
<accession>A0ABD1E5F8</accession>
<proteinExistence type="predicted"/>
<evidence type="ECO:0000259" key="3">
    <source>
        <dbReference type="PROSITE" id="PS50158"/>
    </source>
</evidence>
<evidence type="ECO:0000313" key="5">
    <source>
        <dbReference type="Proteomes" id="UP001566132"/>
    </source>
</evidence>
<keyword evidence="1" id="KW-0479">Metal-binding</keyword>
<sequence>MHKEEKVIDFCERFDSIVREYESSEDAVPLTEQEKRSSFYQAVSGIMPELRNADLIRRQTSLKEMSLDEIKSFITQLEAEKESESKEEIKVQKISANKQIQRCHRCNEPGHWAIDCSLHSTGKWFCYYCQDIRTHKGSDCHLAKASKRGNFRGKTKINMKYKNESEEKNYPKIDENGKISKQNARGRGRGRNRGTINRVFYRTTAAKTNQGQPRSEE</sequence>
<dbReference type="Pfam" id="PF00098">
    <property type="entry name" value="zf-CCHC"/>
    <property type="match status" value="1"/>
</dbReference>
<keyword evidence="1" id="KW-0863">Zinc-finger</keyword>
<feature type="domain" description="CCHC-type" evidence="3">
    <location>
        <begin position="102"/>
        <end position="116"/>
    </location>
</feature>
<dbReference type="EMBL" id="JBDJPC010000011">
    <property type="protein sequence ID" value="KAL1489586.1"/>
    <property type="molecule type" value="Genomic_DNA"/>
</dbReference>
<dbReference type="Gene3D" id="4.10.60.10">
    <property type="entry name" value="Zinc finger, CCHC-type"/>
    <property type="match status" value="1"/>
</dbReference>
<evidence type="ECO:0000256" key="1">
    <source>
        <dbReference type="PROSITE-ProRule" id="PRU00047"/>
    </source>
</evidence>
<organism evidence="4 5">
    <name type="scientific">Hypothenemus hampei</name>
    <name type="common">Coffee berry borer</name>
    <dbReference type="NCBI Taxonomy" id="57062"/>
    <lineage>
        <taxon>Eukaryota</taxon>
        <taxon>Metazoa</taxon>
        <taxon>Ecdysozoa</taxon>
        <taxon>Arthropoda</taxon>
        <taxon>Hexapoda</taxon>
        <taxon>Insecta</taxon>
        <taxon>Pterygota</taxon>
        <taxon>Neoptera</taxon>
        <taxon>Endopterygota</taxon>
        <taxon>Coleoptera</taxon>
        <taxon>Polyphaga</taxon>
        <taxon>Cucujiformia</taxon>
        <taxon>Curculionidae</taxon>
        <taxon>Scolytinae</taxon>
        <taxon>Hypothenemus</taxon>
    </lineage>
</organism>
<protein>
    <recommendedName>
        <fullName evidence="3">CCHC-type domain-containing protein</fullName>
    </recommendedName>
</protein>
<dbReference type="GO" id="GO:0008270">
    <property type="term" value="F:zinc ion binding"/>
    <property type="evidence" value="ECO:0007669"/>
    <property type="project" value="UniProtKB-KW"/>
</dbReference>
<evidence type="ECO:0000256" key="2">
    <source>
        <dbReference type="SAM" id="MobiDB-lite"/>
    </source>
</evidence>
<dbReference type="SUPFAM" id="SSF57756">
    <property type="entry name" value="Retrovirus zinc finger-like domains"/>
    <property type="match status" value="1"/>
</dbReference>
<dbReference type="InterPro" id="IPR001878">
    <property type="entry name" value="Znf_CCHC"/>
</dbReference>
<feature type="region of interest" description="Disordered" evidence="2">
    <location>
        <begin position="164"/>
        <end position="217"/>
    </location>
</feature>
<name>A0ABD1E5F8_HYPHA</name>
<feature type="compositionally biased region" description="Polar residues" evidence="2">
    <location>
        <begin position="205"/>
        <end position="217"/>
    </location>
</feature>
<dbReference type="AlphaFoldDB" id="A0ABD1E5F8"/>
<feature type="compositionally biased region" description="Basic and acidic residues" evidence="2">
    <location>
        <begin position="164"/>
        <end position="178"/>
    </location>
</feature>
<dbReference type="SMART" id="SM00343">
    <property type="entry name" value="ZnF_C2HC"/>
    <property type="match status" value="2"/>
</dbReference>
<dbReference type="PROSITE" id="PS50158">
    <property type="entry name" value="ZF_CCHC"/>
    <property type="match status" value="1"/>
</dbReference>
<keyword evidence="1" id="KW-0862">Zinc</keyword>
<reference evidence="4 5" key="1">
    <citation type="submission" date="2024-05" db="EMBL/GenBank/DDBJ databases">
        <title>Genetic variation in Jamaican populations of the coffee berry borer (Hypothenemus hampei).</title>
        <authorList>
            <person name="Errbii M."/>
            <person name="Myrie A."/>
        </authorList>
    </citation>
    <scope>NUCLEOTIDE SEQUENCE [LARGE SCALE GENOMIC DNA]</scope>
    <source>
        <strain evidence="4">JA-Hopewell-2020-01-JO</strain>
        <tissue evidence="4">Whole body</tissue>
    </source>
</reference>
<keyword evidence="5" id="KW-1185">Reference proteome</keyword>
<comment type="caution">
    <text evidence="4">The sequence shown here is derived from an EMBL/GenBank/DDBJ whole genome shotgun (WGS) entry which is preliminary data.</text>
</comment>
<dbReference type="Proteomes" id="UP001566132">
    <property type="component" value="Unassembled WGS sequence"/>
</dbReference>